<dbReference type="SMART" id="SM00715">
    <property type="entry name" value="LA"/>
    <property type="match status" value="1"/>
</dbReference>
<feature type="compositionally biased region" description="Basic residues" evidence="5">
    <location>
        <begin position="339"/>
        <end position="350"/>
    </location>
</feature>
<dbReference type="AlphaFoldDB" id="A0A4P9Z1H6"/>
<dbReference type="Gene3D" id="3.30.70.330">
    <property type="match status" value="2"/>
</dbReference>
<accession>A0A4P9Z1H6</accession>
<evidence type="ECO:0000256" key="3">
    <source>
        <dbReference type="ARBA" id="ARBA00023242"/>
    </source>
</evidence>
<dbReference type="Pfam" id="PF00076">
    <property type="entry name" value="RRM_1"/>
    <property type="match status" value="1"/>
</dbReference>
<dbReference type="Pfam" id="PF08777">
    <property type="entry name" value="RRM_3"/>
    <property type="match status" value="1"/>
</dbReference>
<reference evidence="10" key="1">
    <citation type="journal article" date="2018" name="Nat. Microbiol.">
        <title>Leveraging single-cell genomics to expand the fungal tree of life.</title>
        <authorList>
            <person name="Ahrendt S.R."/>
            <person name="Quandt C.A."/>
            <person name="Ciobanu D."/>
            <person name="Clum A."/>
            <person name="Salamov A."/>
            <person name="Andreopoulos B."/>
            <person name="Cheng J.F."/>
            <person name="Woyke T."/>
            <person name="Pelin A."/>
            <person name="Henrissat B."/>
            <person name="Reynolds N.K."/>
            <person name="Benny G.L."/>
            <person name="Smith M.E."/>
            <person name="James T.Y."/>
            <person name="Grigoriev I.V."/>
        </authorList>
    </citation>
    <scope>NUCLEOTIDE SEQUENCE [LARGE SCALE GENOMIC DNA]</scope>
    <source>
        <strain evidence="10">Benny S71-1</strain>
    </source>
</reference>
<keyword evidence="3" id="KW-0539">Nucleus</keyword>
<dbReference type="Proteomes" id="UP000278143">
    <property type="component" value="Unassembled WGS sequence"/>
</dbReference>
<dbReference type="InterPro" id="IPR002344">
    <property type="entry name" value="Lupus_La"/>
</dbReference>
<dbReference type="GO" id="GO:0006396">
    <property type="term" value="P:RNA processing"/>
    <property type="evidence" value="ECO:0007669"/>
    <property type="project" value="InterPro"/>
</dbReference>
<dbReference type="CDD" id="cd07323">
    <property type="entry name" value="LAM"/>
    <property type="match status" value="1"/>
</dbReference>
<comment type="subcellular location">
    <subcellularLocation>
        <location evidence="1">Nucleus</location>
    </subcellularLocation>
</comment>
<dbReference type="PROSITE" id="PS50102">
    <property type="entry name" value="RRM"/>
    <property type="match status" value="1"/>
</dbReference>
<sequence>MSDPTADERPSILRQLEFYFSDSNLMGDKYLKGLIAQNDGGYVELDTLLKFKRMAPYADKRDLIIAALQLSTRLKLNDDNTKVARINPLPEPDVVLSRMVYVKGLDKMANVPKENLQGEYEAFFGKIGKCLSVRLVRANKTFIGKAFVEYASPAEAEQVLSNHHIQNDQVLHMETAKSYAQRKAEQWGVTTQLVLDRIVDRKYMKPKEADTRVVPKTCADELFGEINGKRFLYNSLVRYANGPQGLNMSTLRNALEAAPTNVRFIDTDDNGQSGVLQLEDPVAEEFIEKMQNVLKINDNVLSLSRIEGDEEKQYWDSKPIHVGVPKAYASAKDLAAIAKRKTKGHGKRGGGRGGRGGRGGGRGGQQYGGNKRARSDDGDNDAGEAASKQHKAEHDA</sequence>
<feature type="region of interest" description="Disordered" evidence="5">
    <location>
        <begin position="339"/>
        <end position="396"/>
    </location>
</feature>
<dbReference type="InterPro" id="IPR014886">
    <property type="entry name" value="La_xRRM"/>
</dbReference>
<feature type="domain" description="XRRM" evidence="8">
    <location>
        <begin position="230"/>
        <end position="366"/>
    </location>
</feature>
<dbReference type="Gene3D" id="1.10.10.10">
    <property type="entry name" value="Winged helix-like DNA-binding domain superfamily/Winged helix DNA-binding domain"/>
    <property type="match status" value="1"/>
</dbReference>
<dbReference type="PROSITE" id="PS50961">
    <property type="entry name" value="HTH_LA"/>
    <property type="match status" value="1"/>
</dbReference>
<feature type="domain" description="HTH La-type RNA-binding" evidence="7">
    <location>
        <begin position="2"/>
        <end position="93"/>
    </location>
</feature>
<dbReference type="InterPro" id="IPR036390">
    <property type="entry name" value="WH_DNA-bd_sf"/>
</dbReference>
<keyword evidence="10" id="KW-1185">Reference proteome</keyword>
<keyword evidence="2 4" id="KW-0694">RNA-binding</keyword>
<dbReference type="InterPro" id="IPR006630">
    <property type="entry name" value="La_HTH"/>
</dbReference>
<evidence type="ECO:0000259" key="6">
    <source>
        <dbReference type="PROSITE" id="PS50102"/>
    </source>
</evidence>
<evidence type="ECO:0008006" key="11">
    <source>
        <dbReference type="Google" id="ProtNLM"/>
    </source>
</evidence>
<feature type="domain" description="RRM" evidence="6">
    <location>
        <begin position="98"/>
        <end position="178"/>
    </location>
</feature>
<dbReference type="GO" id="GO:0003729">
    <property type="term" value="F:mRNA binding"/>
    <property type="evidence" value="ECO:0007669"/>
    <property type="project" value="TreeGrafter"/>
</dbReference>
<dbReference type="OrthoDB" id="439993at2759"/>
<organism evidence="9 10">
    <name type="scientific">Syncephalis pseudoplumigaleata</name>
    <dbReference type="NCBI Taxonomy" id="1712513"/>
    <lineage>
        <taxon>Eukaryota</taxon>
        <taxon>Fungi</taxon>
        <taxon>Fungi incertae sedis</taxon>
        <taxon>Zoopagomycota</taxon>
        <taxon>Zoopagomycotina</taxon>
        <taxon>Zoopagomycetes</taxon>
        <taxon>Zoopagales</taxon>
        <taxon>Piptocephalidaceae</taxon>
        <taxon>Syncephalis</taxon>
    </lineage>
</organism>
<gene>
    <name evidence="9" type="ORF">SYNPS1DRAFT_21921</name>
</gene>
<dbReference type="InterPro" id="IPR000504">
    <property type="entry name" value="RRM_dom"/>
</dbReference>
<dbReference type="InterPro" id="IPR012677">
    <property type="entry name" value="Nucleotide-bd_a/b_plait_sf"/>
</dbReference>
<evidence type="ECO:0000259" key="8">
    <source>
        <dbReference type="PROSITE" id="PS51939"/>
    </source>
</evidence>
<evidence type="ECO:0000256" key="4">
    <source>
        <dbReference type="PROSITE-ProRule" id="PRU00332"/>
    </source>
</evidence>
<proteinExistence type="predicted"/>
<dbReference type="GO" id="GO:1990904">
    <property type="term" value="C:ribonucleoprotein complex"/>
    <property type="evidence" value="ECO:0007669"/>
    <property type="project" value="UniProtKB-UniRule"/>
</dbReference>
<dbReference type="PROSITE" id="PS51939">
    <property type="entry name" value="XRRM"/>
    <property type="match status" value="1"/>
</dbReference>
<evidence type="ECO:0000313" key="9">
    <source>
        <dbReference type="EMBL" id="RKP26284.1"/>
    </source>
</evidence>
<feature type="compositionally biased region" description="Gly residues" evidence="5">
    <location>
        <begin position="351"/>
        <end position="367"/>
    </location>
</feature>
<dbReference type="SUPFAM" id="SSF54928">
    <property type="entry name" value="RNA-binding domain, RBD"/>
    <property type="match status" value="1"/>
</dbReference>
<dbReference type="PRINTS" id="PR00302">
    <property type="entry name" value="LUPUSLA"/>
</dbReference>
<name>A0A4P9Z1H6_9FUNG</name>
<dbReference type="InterPro" id="IPR035979">
    <property type="entry name" value="RBD_domain_sf"/>
</dbReference>
<dbReference type="EMBL" id="KZ989464">
    <property type="protein sequence ID" value="RKP26284.1"/>
    <property type="molecule type" value="Genomic_DNA"/>
</dbReference>
<evidence type="ECO:0000313" key="10">
    <source>
        <dbReference type="Proteomes" id="UP000278143"/>
    </source>
</evidence>
<dbReference type="PANTHER" id="PTHR22792">
    <property type="entry name" value="LUPUS LA PROTEIN-RELATED"/>
    <property type="match status" value="1"/>
</dbReference>
<dbReference type="InterPro" id="IPR036388">
    <property type="entry name" value="WH-like_DNA-bd_sf"/>
</dbReference>
<evidence type="ECO:0000256" key="2">
    <source>
        <dbReference type="ARBA" id="ARBA00022884"/>
    </source>
</evidence>
<evidence type="ECO:0000256" key="5">
    <source>
        <dbReference type="SAM" id="MobiDB-lite"/>
    </source>
</evidence>
<evidence type="ECO:0000256" key="1">
    <source>
        <dbReference type="ARBA" id="ARBA00004123"/>
    </source>
</evidence>
<dbReference type="SUPFAM" id="SSF46785">
    <property type="entry name" value="Winged helix' DNA-binding domain"/>
    <property type="match status" value="1"/>
</dbReference>
<protein>
    <recommendedName>
        <fullName evidence="11">Lupus La protein</fullName>
    </recommendedName>
</protein>
<dbReference type="PANTHER" id="PTHR22792:SF140">
    <property type="entry name" value="ACHILLES, ISOFORM A"/>
    <property type="match status" value="1"/>
</dbReference>
<dbReference type="InterPro" id="IPR045180">
    <property type="entry name" value="La_dom_prot"/>
</dbReference>
<dbReference type="Pfam" id="PF05383">
    <property type="entry name" value="La"/>
    <property type="match status" value="1"/>
</dbReference>
<dbReference type="GO" id="GO:0005634">
    <property type="term" value="C:nucleus"/>
    <property type="evidence" value="ECO:0007669"/>
    <property type="project" value="UniProtKB-SubCell"/>
</dbReference>
<evidence type="ECO:0000259" key="7">
    <source>
        <dbReference type="PROSITE" id="PS50961"/>
    </source>
</evidence>